<keyword evidence="3" id="KW-1185">Reference proteome</keyword>
<dbReference type="Proteomes" id="UP001596296">
    <property type="component" value="Unassembled WGS sequence"/>
</dbReference>
<dbReference type="Pfam" id="PF05869">
    <property type="entry name" value="Dam"/>
    <property type="match status" value="1"/>
</dbReference>
<evidence type="ECO:0000313" key="3">
    <source>
        <dbReference type="Proteomes" id="UP001596296"/>
    </source>
</evidence>
<sequence>MSKKISSASPHDERNNDVGTTHARYNGQKMRLMTDGGNPTNDMSLFTSSETDEWATPPDFLRPLAEAVGGFDLDAAAGAEESPIAESVYTEADDGLVQPWFGTVWVNPPYSGMKEWTDKVVSELYRDDVDTILYLCKGDTSTDWWHTALAEASAIGMIDHRLSFGEDPNSAPFASHVFAFGDVNDTVLNTLNQQGAVFTTDHIHEKTAQTKLIDDE</sequence>
<dbReference type="InterPro" id="IPR008593">
    <property type="entry name" value="Dam_MeTrfase"/>
</dbReference>
<dbReference type="RefSeq" id="WP_379741227.1">
    <property type="nucleotide sequence ID" value="NZ_JBHSVN010000001.1"/>
</dbReference>
<accession>A0ABD5UU36</accession>
<proteinExistence type="predicted"/>
<organism evidence="2 3">
    <name type="scientific">Halopenitus salinus</name>
    <dbReference type="NCBI Taxonomy" id="1198295"/>
    <lineage>
        <taxon>Archaea</taxon>
        <taxon>Methanobacteriati</taxon>
        <taxon>Methanobacteriota</taxon>
        <taxon>Stenosarchaea group</taxon>
        <taxon>Halobacteria</taxon>
        <taxon>Halobacteriales</taxon>
        <taxon>Haloferacaceae</taxon>
        <taxon>Halopenitus</taxon>
    </lineage>
</organism>
<gene>
    <name evidence="2" type="ORF">ACFQE9_05010</name>
</gene>
<name>A0ABD5UU36_9EURY</name>
<dbReference type="EMBL" id="JBHSXL010000003">
    <property type="protein sequence ID" value="MFC6891975.1"/>
    <property type="molecule type" value="Genomic_DNA"/>
</dbReference>
<reference evidence="2 3" key="1">
    <citation type="journal article" date="2019" name="Int. J. Syst. Evol. Microbiol.">
        <title>The Global Catalogue of Microorganisms (GCM) 10K type strain sequencing project: providing services to taxonomists for standard genome sequencing and annotation.</title>
        <authorList>
            <consortium name="The Broad Institute Genomics Platform"/>
            <consortium name="The Broad Institute Genome Sequencing Center for Infectious Disease"/>
            <person name="Wu L."/>
            <person name="Ma J."/>
        </authorList>
    </citation>
    <scope>NUCLEOTIDE SEQUENCE [LARGE SCALE GENOMIC DNA]</scope>
    <source>
        <strain evidence="2 3">SKJ47</strain>
    </source>
</reference>
<comment type="caution">
    <text evidence="2">The sequence shown here is derived from an EMBL/GenBank/DDBJ whole genome shotgun (WGS) entry which is preliminary data.</text>
</comment>
<dbReference type="AlphaFoldDB" id="A0ABD5UU36"/>
<evidence type="ECO:0000313" key="2">
    <source>
        <dbReference type="EMBL" id="MFC6891975.1"/>
    </source>
</evidence>
<feature type="region of interest" description="Disordered" evidence="1">
    <location>
        <begin position="1"/>
        <end position="38"/>
    </location>
</feature>
<evidence type="ECO:0000256" key="1">
    <source>
        <dbReference type="SAM" id="MobiDB-lite"/>
    </source>
</evidence>
<protein>
    <submittedName>
        <fullName evidence="2">DNA N-6-adenine-methyltransferase</fullName>
    </submittedName>
</protein>